<dbReference type="Proteomes" id="UP000265520">
    <property type="component" value="Unassembled WGS sequence"/>
</dbReference>
<evidence type="ECO:0000313" key="1">
    <source>
        <dbReference type="EMBL" id="MCI63230.1"/>
    </source>
</evidence>
<name>A0A392TSL3_9FABA</name>
<dbReference type="EMBL" id="LXQA010633291">
    <property type="protein sequence ID" value="MCI63230.1"/>
    <property type="molecule type" value="Genomic_DNA"/>
</dbReference>
<protein>
    <submittedName>
        <fullName evidence="1">Uncharacterized protein</fullName>
    </submittedName>
</protein>
<feature type="non-terminal residue" evidence="1">
    <location>
        <position position="27"/>
    </location>
</feature>
<accession>A0A392TSL3</accession>
<dbReference type="AlphaFoldDB" id="A0A392TSL3"/>
<reference evidence="1 2" key="1">
    <citation type="journal article" date="2018" name="Front. Plant Sci.">
        <title>Red Clover (Trifolium pratense) and Zigzag Clover (T. medium) - A Picture of Genomic Similarities and Differences.</title>
        <authorList>
            <person name="Dluhosova J."/>
            <person name="Istvanek J."/>
            <person name="Nedelnik J."/>
            <person name="Repkova J."/>
        </authorList>
    </citation>
    <scope>NUCLEOTIDE SEQUENCE [LARGE SCALE GENOMIC DNA]</scope>
    <source>
        <strain evidence="2">cv. 10/8</strain>
        <tissue evidence="1">Leaf</tissue>
    </source>
</reference>
<sequence>MCGPGWRNARFWEQVWLWPLSLAQRAG</sequence>
<comment type="caution">
    <text evidence="1">The sequence shown here is derived from an EMBL/GenBank/DDBJ whole genome shotgun (WGS) entry which is preliminary data.</text>
</comment>
<evidence type="ECO:0000313" key="2">
    <source>
        <dbReference type="Proteomes" id="UP000265520"/>
    </source>
</evidence>
<organism evidence="1 2">
    <name type="scientific">Trifolium medium</name>
    <dbReference type="NCBI Taxonomy" id="97028"/>
    <lineage>
        <taxon>Eukaryota</taxon>
        <taxon>Viridiplantae</taxon>
        <taxon>Streptophyta</taxon>
        <taxon>Embryophyta</taxon>
        <taxon>Tracheophyta</taxon>
        <taxon>Spermatophyta</taxon>
        <taxon>Magnoliopsida</taxon>
        <taxon>eudicotyledons</taxon>
        <taxon>Gunneridae</taxon>
        <taxon>Pentapetalae</taxon>
        <taxon>rosids</taxon>
        <taxon>fabids</taxon>
        <taxon>Fabales</taxon>
        <taxon>Fabaceae</taxon>
        <taxon>Papilionoideae</taxon>
        <taxon>50 kb inversion clade</taxon>
        <taxon>NPAAA clade</taxon>
        <taxon>Hologalegina</taxon>
        <taxon>IRL clade</taxon>
        <taxon>Trifolieae</taxon>
        <taxon>Trifolium</taxon>
    </lineage>
</organism>
<keyword evidence="2" id="KW-1185">Reference proteome</keyword>
<proteinExistence type="predicted"/>